<protein>
    <submittedName>
        <fullName evidence="8">Acid protease</fullName>
    </submittedName>
</protein>
<keyword evidence="6" id="KW-0732">Signal</keyword>
<dbReference type="Pfam" id="PF00026">
    <property type="entry name" value="Asp"/>
    <property type="match status" value="1"/>
</dbReference>
<evidence type="ECO:0000256" key="3">
    <source>
        <dbReference type="RuleBase" id="RU000454"/>
    </source>
</evidence>
<proteinExistence type="inferred from homology"/>
<accession>A0A165R7K0</accession>
<evidence type="ECO:0000256" key="1">
    <source>
        <dbReference type="ARBA" id="ARBA00007447"/>
    </source>
</evidence>
<evidence type="ECO:0000313" key="8">
    <source>
        <dbReference type="EMBL" id="KZT23418.1"/>
    </source>
</evidence>
<gene>
    <name evidence="8" type="ORF">NEOLEDRAFT_1069523</name>
</gene>
<dbReference type="SUPFAM" id="SSF50630">
    <property type="entry name" value="Acid proteases"/>
    <property type="match status" value="1"/>
</dbReference>
<dbReference type="InterPro" id="IPR033121">
    <property type="entry name" value="PEPTIDASE_A1"/>
</dbReference>
<dbReference type="GO" id="GO:0006508">
    <property type="term" value="P:proteolysis"/>
    <property type="evidence" value="ECO:0007669"/>
    <property type="project" value="UniProtKB-KW"/>
</dbReference>
<evidence type="ECO:0000256" key="5">
    <source>
        <dbReference type="SAM" id="Phobius"/>
    </source>
</evidence>
<dbReference type="PROSITE" id="PS00141">
    <property type="entry name" value="ASP_PROTEASE"/>
    <property type="match status" value="1"/>
</dbReference>
<keyword evidence="9" id="KW-1185">Reference proteome</keyword>
<dbReference type="EMBL" id="KV425585">
    <property type="protein sequence ID" value="KZT23418.1"/>
    <property type="molecule type" value="Genomic_DNA"/>
</dbReference>
<evidence type="ECO:0000256" key="4">
    <source>
        <dbReference type="SAM" id="MobiDB-lite"/>
    </source>
</evidence>
<feature type="transmembrane region" description="Helical" evidence="5">
    <location>
        <begin position="434"/>
        <end position="455"/>
    </location>
</feature>
<keyword evidence="3 8" id="KW-0645">Protease</keyword>
<evidence type="ECO:0000256" key="6">
    <source>
        <dbReference type="SAM" id="SignalP"/>
    </source>
</evidence>
<keyword evidence="5" id="KW-0472">Membrane</keyword>
<keyword evidence="5" id="KW-0812">Transmembrane</keyword>
<dbReference type="GO" id="GO:0004190">
    <property type="term" value="F:aspartic-type endopeptidase activity"/>
    <property type="evidence" value="ECO:0007669"/>
    <property type="project" value="UniProtKB-KW"/>
</dbReference>
<dbReference type="CDD" id="cd05471">
    <property type="entry name" value="pepsin_like"/>
    <property type="match status" value="1"/>
</dbReference>
<name>A0A165R7K0_9AGAM</name>
<evidence type="ECO:0000259" key="7">
    <source>
        <dbReference type="PROSITE" id="PS51767"/>
    </source>
</evidence>
<dbReference type="PROSITE" id="PS51767">
    <property type="entry name" value="PEPTIDASE_A1"/>
    <property type="match status" value="1"/>
</dbReference>
<keyword evidence="2 3" id="KW-0064">Aspartyl protease</keyword>
<dbReference type="InterPro" id="IPR034164">
    <property type="entry name" value="Pepsin-like_dom"/>
</dbReference>
<dbReference type="PANTHER" id="PTHR47966:SF51">
    <property type="entry name" value="BETA-SITE APP-CLEAVING ENZYME, ISOFORM A-RELATED"/>
    <property type="match status" value="1"/>
</dbReference>
<dbReference type="STRING" id="1314782.A0A165R7K0"/>
<dbReference type="OrthoDB" id="15189at2759"/>
<dbReference type="Proteomes" id="UP000076761">
    <property type="component" value="Unassembled WGS sequence"/>
</dbReference>
<dbReference type="InterPro" id="IPR001969">
    <property type="entry name" value="Aspartic_peptidase_AS"/>
</dbReference>
<dbReference type="PANTHER" id="PTHR47966">
    <property type="entry name" value="BETA-SITE APP-CLEAVING ENZYME, ISOFORM A-RELATED"/>
    <property type="match status" value="1"/>
</dbReference>
<feature type="chain" id="PRO_5007865757" evidence="6">
    <location>
        <begin position="24"/>
        <end position="522"/>
    </location>
</feature>
<dbReference type="AlphaFoldDB" id="A0A165R7K0"/>
<dbReference type="InterPro" id="IPR021109">
    <property type="entry name" value="Peptidase_aspartic_dom_sf"/>
</dbReference>
<comment type="similarity">
    <text evidence="1 3">Belongs to the peptidase A1 family.</text>
</comment>
<keyword evidence="5" id="KW-1133">Transmembrane helix</keyword>
<reference evidence="8 9" key="1">
    <citation type="journal article" date="2016" name="Mol. Biol. Evol.">
        <title>Comparative Genomics of Early-Diverging Mushroom-Forming Fungi Provides Insights into the Origins of Lignocellulose Decay Capabilities.</title>
        <authorList>
            <person name="Nagy L.G."/>
            <person name="Riley R."/>
            <person name="Tritt A."/>
            <person name="Adam C."/>
            <person name="Daum C."/>
            <person name="Floudas D."/>
            <person name="Sun H."/>
            <person name="Yadav J.S."/>
            <person name="Pangilinan J."/>
            <person name="Larsson K.H."/>
            <person name="Matsuura K."/>
            <person name="Barry K."/>
            <person name="Labutti K."/>
            <person name="Kuo R."/>
            <person name="Ohm R.A."/>
            <person name="Bhattacharya S.S."/>
            <person name="Shirouzu T."/>
            <person name="Yoshinaga Y."/>
            <person name="Martin F.M."/>
            <person name="Grigoriev I.V."/>
            <person name="Hibbett D.S."/>
        </authorList>
    </citation>
    <scope>NUCLEOTIDE SEQUENCE [LARGE SCALE GENOMIC DNA]</scope>
    <source>
        <strain evidence="8 9">HHB14362 ss-1</strain>
    </source>
</reference>
<feature type="domain" description="Peptidase A1" evidence="7">
    <location>
        <begin position="61"/>
        <end position="390"/>
    </location>
</feature>
<dbReference type="InParanoid" id="A0A165R7K0"/>
<feature type="region of interest" description="Disordered" evidence="4">
    <location>
        <begin position="491"/>
        <end position="522"/>
    </location>
</feature>
<organism evidence="8 9">
    <name type="scientific">Neolentinus lepideus HHB14362 ss-1</name>
    <dbReference type="NCBI Taxonomy" id="1314782"/>
    <lineage>
        <taxon>Eukaryota</taxon>
        <taxon>Fungi</taxon>
        <taxon>Dikarya</taxon>
        <taxon>Basidiomycota</taxon>
        <taxon>Agaricomycotina</taxon>
        <taxon>Agaricomycetes</taxon>
        <taxon>Gloeophyllales</taxon>
        <taxon>Gloeophyllaceae</taxon>
        <taxon>Neolentinus</taxon>
    </lineage>
</organism>
<dbReference type="InterPro" id="IPR001461">
    <property type="entry name" value="Aspartic_peptidase_A1"/>
</dbReference>
<dbReference type="Gene3D" id="2.40.70.10">
    <property type="entry name" value="Acid Proteases"/>
    <property type="match status" value="2"/>
</dbReference>
<dbReference type="PRINTS" id="PR00792">
    <property type="entry name" value="PEPSIN"/>
</dbReference>
<sequence length="522" mass="55185">MNSDHLSLLCCIFLGFLSRCADALRLDIHGRRLDLGIDNSLVRRGNIFGQSALNDSGDVQYTTNITLGGQQFSVLIDTGSSDLWVAGTGLNSTSTGKTSSVTYVKGAIQGPVEIAALDFAGYTVSNQAFILAQPSSDNSAGTGLIGLGPNNGSRVFETLGQVAQGDAVLDHLFRQNTSTPNFLSVLLGRSDDPSDPLPGDLTVGEILPGYENISSQPKLPVSRVSIFDTGDQHWQTLLDADGIVGSDGKTISVTTSVNTTSNNKQLTAVFDTGFSLPQVPAAVAEGIYGPVRGAKLQNISSLGEAWIVPCSAEINATFKFGGVSFPIHPLDLSLTGALDDPSQCLGTFQPISDNAVSPFYDMILGMAFLRNVYILIDFGDFVDDSASAVANPYIQLLSTTNDTAEAHNDFVRVRIDGESASSSKTSSASHRRTIALAAGIALVALGFLLGAYSLFTRRRRARTSAPAGMWNRNSYAPLGTPAPPMALEVVSGPPPPPSYNAGHYYNPYDGPQSQPYGRPYGT</sequence>
<evidence type="ECO:0000256" key="2">
    <source>
        <dbReference type="ARBA" id="ARBA00022750"/>
    </source>
</evidence>
<keyword evidence="3" id="KW-0378">Hydrolase</keyword>
<evidence type="ECO:0000313" key="9">
    <source>
        <dbReference type="Proteomes" id="UP000076761"/>
    </source>
</evidence>
<feature type="signal peptide" evidence="6">
    <location>
        <begin position="1"/>
        <end position="23"/>
    </location>
</feature>